<dbReference type="OrthoDB" id="3641511at2759"/>
<dbReference type="AlphaFoldDB" id="A0A2C5XUW4"/>
<dbReference type="Proteomes" id="UP000226192">
    <property type="component" value="Unassembled WGS sequence"/>
</dbReference>
<comment type="caution">
    <text evidence="1">The sequence shown here is derived from an EMBL/GenBank/DDBJ whole genome shotgun (WGS) entry which is preliminary data.</text>
</comment>
<proteinExistence type="predicted"/>
<dbReference type="STRING" id="1399860.A0A2C5XUW4"/>
<reference evidence="1 2" key="1">
    <citation type="submission" date="2017-06" db="EMBL/GenBank/DDBJ databases">
        <title>Ant-infecting Ophiocordyceps genomes reveal a high diversity of potential behavioral manipulation genes and a possible major role for enterotoxins.</title>
        <authorList>
            <person name="De Bekker C."/>
            <person name="Evans H.C."/>
            <person name="Brachmann A."/>
            <person name="Hughes D.P."/>
        </authorList>
    </citation>
    <scope>NUCLEOTIDE SEQUENCE [LARGE SCALE GENOMIC DNA]</scope>
    <source>
        <strain evidence="1 2">Map64</strain>
    </source>
</reference>
<organism evidence="1 2">
    <name type="scientific">Ophiocordyceps australis</name>
    <dbReference type="NCBI Taxonomy" id="1399860"/>
    <lineage>
        <taxon>Eukaryota</taxon>
        <taxon>Fungi</taxon>
        <taxon>Dikarya</taxon>
        <taxon>Ascomycota</taxon>
        <taxon>Pezizomycotina</taxon>
        <taxon>Sordariomycetes</taxon>
        <taxon>Hypocreomycetidae</taxon>
        <taxon>Hypocreales</taxon>
        <taxon>Ophiocordycipitaceae</taxon>
        <taxon>Ophiocordyceps</taxon>
    </lineage>
</organism>
<sequence>MPRRARRALAQPNFTRAADSLRNTAVELERCGNLPVMDSGNRLLVMMQTLLDRFDILLDRFEILERRVSISNKNMSARIDNSIVVHAAIELVPLYSFITGDVLQNCPATLADLENVSSQVAADLLHHLNEAVPRGLKQRRTQLRVAFGIRMRTV</sequence>
<evidence type="ECO:0000313" key="1">
    <source>
        <dbReference type="EMBL" id="PHH58411.1"/>
    </source>
</evidence>
<keyword evidence="2" id="KW-1185">Reference proteome</keyword>
<gene>
    <name evidence="1" type="ORF">CDD81_6197</name>
</gene>
<evidence type="ECO:0000313" key="2">
    <source>
        <dbReference type="Proteomes" id="UP000226192"/>
    </source>
</evidence>
<name>A0A2C5XUW4_9HYPO</name>
<protein>
    <submittedName>
        <fullName evidence="1">Uncharacterized protein</fullName>
    </submittedName>
</protein>
<dbReference type="EMBL" id="NJET01000546">
    <property type="protein sequence ID" value="PHH58411.1"/>
    <property type="molecule type" value="Genomic_DNA"/>
</dbReference>
<accession>A0A2C5XUW4</accession>